<evidence type="ECO:0000256" key="2">
    <source>
        <dbReference type="SAM" id="SignalP"/>
    </source>
</evidence>
<dbReference type="AlphaFoldDB" id="V4AEF8"/>
<feature type="signal peptide" evidence="2">
    <location>
        <begin position="1"/>
        <end position="20"/>
    </location>
</feature>
<keyword evidence="4" id="KW-1185">Reference proteome</keyword>
<dbReference type="GeneID" id="20242014"/>
<sequence>MTRKVLKISLAVLLLLGTKALDITTSLKDVKPLAVGSGTSPPKNSASVTLPKPTESSQSTEDSATTNDRSSLQQPNEAGVDVTQPPERSAFYGLSNSWFNDFSSNFADLSTNFHSTVNCSEPNNPSLLFNIGTDGTGYPVVAITNELNQRPAFGQFLVQEVPGPIVVPPDPVFDTANRTCPGVAQNVFSFNSALRGPCWVLQGFQDPLFTVTCQLGDCIGCSNSYSTSTTTHVGSTVTFKYKCIPQYKSISVWAYCPLVGFPAIIREQVIVPSFCSCVQTPCTKTTVSYGGW</sequence>
<name>V4AEF8_LOTGI</name>
<protein>
    <submittedName>
        <fullName evidence="3">Uncharacterized protein</fullName>
    </submittedName>
</protein>
<gene>
    <name evidence="3" type="ORF">LOTGIDRAFT_172134</name>
</gene>
<dbReference type="CTD" id="20242014"/>
<feature type="region of interest" description="Disordered" evidence="1">
    <location>
        <begin position="32"/>
        <end position="86"/>
    </location>
</feature>
<evidence type="ECO:0000313" key="3">
    <source>
        <dbReference type="EMBL" id="ESP02379.1"/>
    </source>
</evidence>
<dbReference type="OrthoDB" id="6123692at2759"/>
<reference evidence="3 4" key="1">
    <citation type="journal article" date="2013" name="Nature">
        <title>Insights into bilaterian evolution from three spiralian genomes.</title>
        <authorList>
            <person name="Simakov O."/>
            <person name="Marletaz F."/>
            <person name="Cho S.J."/>
            <person name="Edsinger-Gonzales E."/>
            <person name="Havlak P."/>
            <person name="Hellsten U."/>
            <person name="Kuo D.H."/>
            <person name="Larsson T."/>
            <person name="Lv J."/>
            <person name="Arendt D."/>
            <person name="Savage R."/>
            <person name="Osoegawa K."/>
            <person name="de Jong P."/>
            <person name="Grimwood J."/>
            <person name="Chapman J.A."/>
            <person name="Shapiro H."/>
            <person name="Aerts A."/>
            <person name="Otillar R.P."/>
            <person name="Terry A.Y."/>
            <person name="Boore J.L."/>
            <person name="Grigoriev I.V."/>
            <person name="Lindberg D.R."/>
            <person name="Seaver E.C."/>
            <person name="Weisblat D.A."/>
            <person name="Putnam N.H."/>
            <person name="Rokhsar D.S."/>
        </authorList>
    </citation>
    <scope>NUCLEOTIDE SEQUENCE [LARGE SCALE GENOMIC DNA]</scope>
</reference>
<dbReference type="EMBL" id="KB200274">
    <property type="protein sequence ID" value="ESP02379.1"/>
    <property type="molecule type" value="Genomic_DNA"/>
</dbReference>
<dbReference type="HOGENOM" id="CLU_954047_0_0_1"/>
<dbReference type="KEGG" id="lgi:LOTGIDRAFT_172134"/>
<keyword evidence="2" id="KW-0732">Signal</keyword>
<evidence type="ECO:0000256" key="1">
    <source>
        <dbReference type="SAM" id="MobiDB-lite"/>
    </source>
</evidence>
<feature type="compositionally biased region" description="Polar residues" evidence="1">
    <location>
        <begin position="37"/>
        <end position="76"/>
    </location>
</feature>
<proteinExistence type="predicted"/>
<dbReference type="Proteomes" id="UP000030746">
    <property type="component" value="Unassembled WGS sequence"/>
</dbReference>
<dbReference type="STRING" id="225164.V4AEF8"/>
<accession>V4AEF8</accession>
<dbReference type="RefSeq" id="XP_009046962.1">
    <property type="nucleotide sequence ID" value="XM_009048714.1"/>
</dbReference>
<organism evidence="3 4">
    <name type="scientific">Lottia gigantea</name>
    <name type="common">Giant owl limpet</name>
    <dbReference type="NCBI Taxonomy" id="225164"/>
    <lineage>
        <taxon>Eukaryota</taxon>
        <taxon>Metazoa</taxon>
        <taxon>Spiralia</taxon>
        <taxon>Lophotrochozoa</taxon>
        <taxon>Mollusca</taxon>
        <taxon>Gastropoda</taxon>
        <taxon>Patellogastropoda</taxon>
        <taxon>Lottioidea</taxon>
        <taxon>Lottiidae</taxon>
        <taxon>Lottia</taxon>
    </lineage>
</organism>
<evidence type="ECO:0000313" key="4">
    <source>
        <dbReference type="Proteomes" id="UP000030746"/>
    </source>
</evidence>
<feature type="chain" id="PRO_5004715975" evidence="2">
    <location>
        <begin position="21"/>
        <end position="292"/>
    </location>
</feature>